<organism evidence="2 3">
    <name type="scientific">Artemisia annua</name>
    <name type="common">Sweet wormwood</name>
    <dbReference type="NCBI Taxonomy" id="35608"/>
    <lineage>
        <taxon>Eukaryota</taxon>
        <taxon>Viridiplantae</taxon>
        <taxon>Streptophyta</taxon>
        <taxon>Embryophyta</taxon>
        <taxon>Tracheophyta</taxon>
        <taxon>Spermatophyta</taxon>
        <taxon>Magnoliopsida</taxon>
        <taxon>eudicotyledons</taxon>
        <taxon>Gunneridae</taxon>
        <taxon>Pentapetalae</taxon>
        <taxon>asterids</taxon>
        <taxon>campanulids</taxon>
        <taxon>Asterales</taxon>
        <taxon>Asteraceae</taxon>
        <taxon>Asteroideae</taxon>
        <taxon>Anthemideae</taxon>
        <taxon>Artemisiinae</taxon>
        <taxon>Artemisia</taxon>
    </lineage>
</organism>
<reference evidence="2 3" key="1">
    <citation type="journal article" date="2018" name="Mol. Plant">
        <title>The genome of Artemisia annua provides insight into the evolution of Asteraceae family and artemisinin biosynthesis.</title>
        <authorList>
            <person name="Shen Q."/>
            <person name="Zhang L."/>
            <person name="Liao Z."/>
            <person name="Wang S."/>
            <person name="Yan T."/>
            <person name="Shi P."/>
            <person name="Liu M."/>
            <person name="Fu X."/>
            <person name="Pan Q."/>
            <person name="Wang Y."/>
            <person name="Lv Z."/>
            <person name="Lu X."/>
            <person name="Zhang F."/>
            <person name="Jiang W."/>
            <person name="Ma Y."/>
            <person name="Chen M."/>
            <person name="Hao X."/>
            <person name="Li L."/>
            <person name="Tang Y."/>
            <person name="Lv G."/>
            <person name="Zhou Y."/>
            <person name="Sun X."/>
            <person name="Brodelius P.E."/>
            <person name="Rose J.K.C."/>
            <person name="Tang K."/>
        </authorList>
    </citation>
    <scope>NUCLEOTIDE SEQUENCE [LARGE SCALE GENOMIC DNA]</scope>
    <source>
        <strain evidence="3">cv. Huhao1</strain>
        <tissue evidence="2">Leaf</tissue>
    </source>
</reference>
<comment type="caution">
    <text evidence="2">The sequence shown here is derived from an EMBL/GenBank/DDBJ whole genome shotgun (WGS) entry which is preliminary data.</text>
</comment>
<evidence type="ECO:0000313" key="3">
    <source>
        <dbReference type="Proteomes" id="UP000245207"/>
    </source>
</evidence>
<sequence>MLLCATEKQGIKVDRMKRTLIFSQDGMILMLSSENEALSGARDKSESFHVATIEEYIIRGDGTLWGAMKIFNEIQWPKLYVDVVAFPKIVDNDARIIDRWYCSVTTLLTPTLVRTGTTLQQQPNHPYIAEPNTLSFGYFKNESDEDCKDQWLDNSNIYTDEQGNNSTLSSSATPYLCEEKTTKKEISDDEDEEENQREIWTKRRIKEVVSYAGPAGMTPQARPPQFGTSQPFINQYAPPPLGGVETRVERQEDKSSSVKKSESMGTSNFGANPVNGAEEDHRKDEIGMFKFRAYFQIPGMFKKWHTLPTVVIQGIEL</sequence>
<accession>A0A2U1LKV0</accession>
<protein>
    <submittedName>
        <fullName evidence="2">ATP-dependent 6-phosphofructokinase 2</fullName>
    </submittedName>
</protein>
<name>A0A2U1LKV0_ARTAN</name>
<dbReference type="AlphaFoldDB" id="A0A2U1LKV0"/>
<dbReference type="Proteomes" id="UP000245207">
    <property type="component" value="Unassembled WGS sequence"/>
</dbReference>
<evidence type="ECO:0000256" key="1">
    <source>
        <dbReference type="SAM" id="MobiDB-lite"/>
    </source>
</evidence>
<keyword evidence="2" id="KW-0418">Kinase</keyword>
<gene>
    <name evidence="2" type="ORF">CTI12_AA481340</name>
</gene>
<keyword evidence="3" id="KW-1185">Reference proteome</keyword>
<evidence type="ECO:0000313" key="2">
    <source>
        <dbReference type="EMBL" id="PWA49611.1"/>
    </source>
</evidence>
<keyword evidence="2" id="KW-0808">Transferase</keyword>
<dbReference type="GO" id="GO:0016301">
    <property type="term" value="F:kinase activity"/>
    <property type="evidence" value="ECO:0007669"/>
    <property type="project" value="UniProtKB-KW"/>
</dbReference>
<dbReference type="EMBL" id="PKPP01008851">
    <property type="protein sequence ID" value="PWA49611.1"/>
    <property type="molecule type" value="Genomic_DNA"/>
</dbReference>
<dbReference type="STRING" id="35608.A0A2U1LKV0"/>
<feature type="region of interest" description="Disordered" evidence="1">
    <location>
        <begin position="247"/>
        <end position="281"/>
    </location>
</feature>
<proteinExistence type="predicted"/>
<dbReference type="Gene3D" id="3.40.50.450">
    <property type="match status" value="1"/>
</dbReference>
<dbReference type="OrthoDB" id="537915at2759"/>
<feature type="compositionally biased region" description="Basic and acidic residues" evidence="1">
    <location>
        <begin position="247"/>
        <end position="262"/>
    </location>
</feature>